<evidence type="ECO:0000259" key="1">
    <source>
        <dbReference type="Pfam" id="PF13847"/>
    </source>
</evidence>
<dbReference type="GO" id="GO:0008168">
    <property type="term" value="F:methyltransferase activity"/>
    <property type="evidence" value="ECO:0007669"/>
    <property type="project" value="UniProtKB-KW"/>
</dbReference>
<dbReference type="Pfam" id="PF13847">
    <property type="entry name" value="Methyltransf_31"/>
    <property type="match status" value="1"/>
</dbReference>
<accession>A0A8J3G9L9</accession>
<name>A0A8J3G9L9_9BACT</name>
<dbReference type="GO" id="GO:0032259">
    <property type="term" value="P:methylation"/>
    <property type="evidence" value="ECO:0007669"/>
    <property type="project" value="UniProtKB-KW"/>
</dbReference>
<dbReference type="PANTHER" id="PTHR43861">
    <property type="entry name" value="TRANS-ACONITATE 2-METHYLTRANSFERASE-RELATED"/>
    <property type="match status" value="1"/>
</dbReference>
<proteinExistence type="predicted"/>
<dbReference type="SUPFAM" id="SSF53335">
    <property type="entry name" value="S-adenosyl-L-methionine-dependent methyltransferases"/>
    <property type="match status" value="1"/>
</dbReference>
<dbReference type="EMBL" id="BMXF01000003">
    <property type="protein sequence ID" value="GHB76288.1"/>
    <property type="molecule type" value="Genomic_DNA"/>
</dbReference>
<evidence type="ECO:0000313" key="2">
    <source>
        <dbReference type="EMBL" id="GHB76288.1"/>
    </source>
</evidence>
<dbReference type="InterPro" id="IPR029063">
    <property type="entry name" value="SAM-dependent_MTases_sf"/>
</dbReference>
<keyword evidence="2" id="KW-0808">Transferase</keyword>
<keyword evidence="3" id="KW-1185">Reference proteome</keyword>
<dbReference type="CDD" id="cd02440">
    <property type="entry name" value="AdoMet_MTases"/>
    <property type="match status" value="1"/>
</dbReference>
<organism evidence="2 3">
    <name type="scientific">Persicitalea jodogahamensis</name>
    <dbReference type="NCBI Taxonomy" id="402147"/>
    <lineage>
        <taxon>Bacteria</taxon>
        <taxon>Pseudomonadati</taxon>
        <taxon>Bacteroidota</taxon>
        <taxon>Cytophagia</taxon>
        <taxon>Cytophagales</taxon>
        <taxon>Spirosomataceae</taxon>
        <taxon>Persicitalea</taxon>
    </lineage>
</organism>
<sequence length="265" mass="29221">MVGTTDEGIVSLQIQMLKIMKLHPLFLAIALPFLASCTTSSSQQKTAAETAADTSVYGRVTATRDGIGKTYYGREIAHVMGFGGASWLERDERQEEENTALAISKLPIKASSVVADIGAGTGYYTFRIAPKVPQGKVFAVDVQDESVQFLRKKAGQLGLKNVEVVKGDAKSPNLPDASVDLAIMVDVYHELEYPHEMLQNLRKVLKADGKILLLEYRKEDPSIPIKELHKLSVAQANKEMAASGFRLIQRGDFLPIQHFLLYQKE</sequence>
<dbReference type="Proteomes" id="UP000598271">
    <property type="component" value="Unassembled WGS sequence"/>
</dbReference>
<keyword evidence="2" id="KW-0489">Methyltransferase</keyword>
<dbReference type="AlphaFoldDB" id="A0A8J3G9L9"/>
<protein>
    <submittedName>
        <fullName evidence="2">Methyltransferase type 11</fullName>
    </submittedName>
</protein>
<dbReference type="Gene3D" id="3.40.50.150">
    <property type="entry name" value="Vaccinia Virus protein VP39"/>
    <property type="match status" value="1"/>
</dbReference>
<comment type="caution">
    <text evidence="2">The sequence shown here is derived from an EMBL/GenBank/DDBJ whole genome shotgun (WGS) entry which is preliminary data.</text>
</comment>
<evidence type="ECO:0000313" key="3">
    <source>
        <dbReference type="Proteomes" id="UP000598271"/>
    </source>
</evidence>
<feature type="domain" description="Methyltransferase" evidence="1">
    <location>
        <begin position="110"/>
        <end position="230"/>
    </location>
</feature>
<reference evidence="2 3" key="1">
    <citation type="journal article" date="2014" name="Int. J. Syst. Evol. Microbiol.">
        <title>Complete genome sequence of Corynebacterium casei LMG S-19264T (=DSM 44701T), isolated from a smear-ripened cheese.</title>
        <authorList>
            <consortium name="US DOE Joint Genome Institute (JGI-PGF)"/>
            <person name="Walter F."/>
            <person name="Albersmeier A."/>
            <person name="Kalinowski J."/>
            <person name="Ruckert C."/>
        </authorList>
    </citation>
    <scope>NUCLEOTIDE SEQUENCE [LARGE SCALE GENOMIC DNA]</scope>
    <source>
        <strain evidence="2 3">KCTC 12866</strain>
    </source>
</reference>
<gene>
    <name evidence="2" type="ORF">GCM10007390_32740</name>
</gene>
<dbReference type="InterPro" id="IPR025714">
    <property type="entry name" value="Methyltranfer_dom"/>
</dbReference>